<dbReference type="InterPro" id="IPR003382">
    <property type="entry name" value="Flavoprotein"/>
</dbReference>
<gene>
    <name evidence="2" type="ORF">C7V51_13995</name>
</gene>
<dbReference type="Pfam" id="PF02441">
    <property type="entry name" value="Flavoprotein"/>
    <property type="match status" value="1"/>
</dbReference>
<dbReference type="Gene3D" id="3.40.50.1950">
    <property type="entry name" value="Flavin prenyltransferase-like"/>
    <property type="match status" value="1"/>
</dbReference>
<dbReference type="RefSeq" id="WP_104266067.1">
    <property type="nucleotide sequence ID" value="NZ_CP028130.1"/>
</dbReference>
<protein>
    <recommendedName>
        <fullName evidence="1">Flavoprotein domain-containing protein</fullName>
    </recommendedName>
</protein>
<proteinExistence type="predicted"/>
<sequence length="184" mass="20250">MKKILLVVSGAASAMFAPFHINWATETSPGMDVKVLLSRAATRFVQPAALALVSRSEVLLDDWEEWDASRSTHVELSRWADAVVVCPASFNYVNSYTSGLADRPSLLILQMTHVPKVFAPSFPPGIEPDRWLNKLAQLPSTHFLKFADARSAGTGRHEGTANRSFLDALRLLSDIEEERISDAA</sequence>
<dbReference type="SUPFAM" id="SSF52507">
    <property type="entry name" value="Homo-oligomeric flavin-containing Cys decarboxylases, HFCD"/>
    <property type="match status" value="1"/>
</dbReference>
<evidence type="ECO:0000313" key="3">
    <source>
        <dbReference type="Proteomes" id="UP000283946"/>
    </source>
</evidence>
<dbReference type="AlphaFoldDB" id="A0AAD1AET5"/>
<dbReference type="GO" id="GO:0015937">
    <property type="term" value="P:coenzyme A biosynthetic process"/>
    <property type="evidence" value="ECO:0007669"/>
    <property type="project" value="TreeGrafter"/>
</dbReference>
<dbReference type="GO" id="GO:0004633">
    <property type="term" value="F:phosphopantothenoylcysteine decarboxylase activity"/>
    <property type="evidence" value="ECO:0007669"/>
    <property type="project" value="TreeGrafter"/>
</dbReference>
<dbReference type="KEGG" id="ria:C7V51_13995"/>
<dbReference type="PANTHER" id="PTHR14359:SF6">
    <property type="entry name" value="PHOSPHOPANTOTHENOYLCYSTEINE DECARBOXYLASE"/>
    <property type="match status" value="1"/>
</dbReference>
<dbReference type="EMBL" id="CP028130">
    <property type="protein sequence ID" value="AZZ56858.1"/>
    <property type="molecule type" value="Genomic_DNA"/>
</dbReference>
<name>A0AAD1AET5_9MICO</name>
<dbReference type="PANTHER" id="PTHR14359">
    <property type="entry name" value="HOMO-OLIGOMERIC FLAVIN CONTAINING CYS DECARBOXYLASE FAMILY"/>
    <property type="match status" value="1"/>
</dbReference>
<organism evidence="2 3">
    <name type="scientific">Rathayibacter iranicus</name>
    <dbReference type="NCBI Taxonomy" id="59737"/>
    <lineage>
        <taxon>Bacteria</taxon>
        <taxon>Bacillati</taxon>
        <taxon>Actinomycetota</taxon>
        <taxon>Actinomycetes</taxon>
        <taxon>Micrococcales</taxon>
        <taxon>Microbacteriaceae</taxon>
        <taxon>Rathayibacter</taxon>
    </lineage>
</organism>
<accession>A0AAD1AET5</accession>
<evidence type="ECO:0000313" key="2">
    <source>
        <dbReference type="EMBL" id="AZZ56858.1"/>
    </source>
</evidence>
<evidence type="ECO:0000259" key="1">
    <source>
        <dbReference type="Pfam" id="PF02441"/>
    </source>
</evidence>
<dbReference type="GO" id="GO:0010181">
    <property type="term" value="F:FMN binding"/>
    <property type="evidence" value="ECO:0007669"/>
    <property type="project" value="TreeGrafter"/>
</dbReference>
<dbReference type="Proteomes" id="UP000283946">
    <property type="component" value="Chromosome"/>
</dbReference>
<dbReference type="GO" id="GO:0071513">
    <property type="term" value="C:phosphopantothenoylcysteine decarboxylase complex"/>
    <property type="evidence" value="ECO:0007669"/>
    <property type="project" value="TreeGrafter"/>
</dbReference>
<dbReference type="InterPro" id="IPR036551">
    <property type="entry name" value="Flavin_trans-like"/>
</dbReference>
<reference evidence="2 3" key="1">
    <citation type="submission" date="2018-03" db="EMBL/GenBank/DDBJ databases">
        <title>Bacteriophage NCPPB3778 and a type I-E CRISPR drive the evolution of the US Biological Select Agent, Rathayibacter toxicus.</title>
        <authorList>
            <person name="Davis E.W.II."/>
            <person name="Tabima J.F."/>
            <person name="Weisberg A.J."/>
            <person name="Dantas Lopes L."/>
            <person name="Wiseman M.S."/>
            <person name="Wiseman M.S."/>
            <person name="Pupko T."/>
            <person name="Belcher M.S."/>
            <person name="Sechler A.J."/>
            <person name="Tancos M.A."/>
            <person name="Schroeder B.K."/>
            <person name="Murray T.D."/>
            <person name="Luster D.G."/>
            <person name="Schneider W.L."/>
            <person name="Rogers E."/>
            <person name="Andreote F.D."/>
            <person name="Grunwald N.J."/>
            <person name="Putnam M.L."/>
            <person name="Chang J.H."/>
        </authorList>
    </citation>
    <scope>NUCLEOTIDE SEQUENCE [LARGE SCALE GENOMIC DNA]</scope>
    <source>
        <strain evidence="2 3">NCCPB 2253</strain>
    </source>
</reference>
<feature type="domain" description="Flavoprotein" evidence="1">
    <location>
        <begin position="2"/>
        <end position="105"/>
    </location>
</feature>